<reference evidence="2" key="2">
    <citation type="submission" date="2020-09" db="EMBL/GenBank/DDBJ databases">
        <authorList>
            <person name="Sun Q."/>
            <person name="Zhou Y."/>
        </authorList>
    </citation>
    <scope>NUCLEOTIDE SEQUENCE</scope>
    <source>
        <strain evidence="2">CGMCC 1.12408</strain>
    </source>
</reference>
<feature type="transmembrane region" description="Helical" evidence="1">
    <location>
        <begin position="33"/>
        <end position="54"/>
    </location>
</feature>
<protein>
    <recommendedName>
        <fullName evidence="4">YwnF</fullName>
    </recommendedName>
</protein>
<dbReference type="InterPro" id="IPR020205">
    <property type="entry name" value="Uncharacterised_YwnF_TM"/>
</dbReference>
<accession>A0A916S917</accession>
<keyword evidence="3" id="KW-1185">Reference proteome</keyword>
<gene>
    <name evidence="2" type="ORF">GCM10008025_35310</name>
</gene>
<evidence type="ECO:0000256" key="1">
    <source>
        <dbReference type="SAM" id="Phobius"/>
    </source>
</evidence>
<proteinExistence type="predicted"/>
<dbReference type="AlphaFoldDB" id="A0A916S917"/>
<dbReference type="Pfam" id="PF17370">
    <property type="entry name" value="DUF5392"/>
    <property type="match status" value="1"/>
</dbReference>
<dbReference type="RefSeq" id="WP_188386003.1">
    <property type="nucleotide sequence ID" value="NZ_BMEY01000025.1"/>
</dbReference>
<feature type="transmembrane region" description="Helical" evidence="1">
    <location>
        <begin position="60"/>
        <end position="77"/>
    </location>
</feature>
<comment type="caution">
    <text evidence="2">The sequence shown here is derived from an EMBL/GenBank/DDBJ whole genome shotgun (WGS) entry which is preliminary data.</text>
</comment>
<evidence type="ECO:0000313" key="2">
    <source>
        <dbReference type="EMBL" id="GGA89647.1"/>
    </source>
</evidence>
<dbReference type="EMBL" id="BMEY01000025">
    <property type="protein sequence ID" value="GGA89647.1"/>
    <property type="molecule type" value="Genomic_DNA"/>
</dbReference>
<sequence>MNLPMTNMPSFIKKEVDKLNETISPFLKKVSKYSFWSFPLIAFSLINLFFELVIMPETRTIITLILYAVLGAFGFALSKEAKHQRKEILKMSEEFIVKRIKKSNVIGDLAKDRYIKKVREQPAFAMNHFIRFLEEENRLMD</sequence>
<evidence type="ECO:0000313" key="3">
    <source>
        <dbReference type="Proteomes" id="UP000613512"/>
    </source>
</evidence>
<keyword evidence="1" id="KW-0472">Membrane</keyword>
<evidence type="ECO:0008006" key="4">
    <source>
        <dbReference type="Google" id="ProtNLM"/>
    </source>
</evidence>
<dbReference type="Proteomes" id="UP000613512">
    <property type="component" value="Unassembled WGS sequence"/>
</dbReference>
<reference evidence="2" key="1">
    <citation type="journal article" date="2014" name="Int. J. Syst. Evol. Microbiol.">
        <title>Complete genome sequence of Corynebacterium casei LMG S-19264T (=DSM 44701T), isolated from a smear-ripened cheese.</title>
        <authorList>
            <consortium name="US DOE Joint Genome Institute (JGI-PGF)"/>
            <person name="Walter F."/>
            <person name="Albersmeier A."/>
            <person name="Kalinowski J."/>
            <person name="Ruckert C."/>
        </authorList>
    </citation>
    <scope>NUCLEOTIDE SEQUENCE</scope>
    <source>
        <strain evidence="2">CGMCC 1.12408</strain>
    </source>
</reference>
<keyword evidence="1" id="KW-0812">Transmembrane</keyword>
<organism evidence="2 3">
    <name type="scientific">Ornithinibacillus halotolerans</name>
    <dbReference type="NCBI Taxonomy" id="1274357"/>
    <lineage>
        <taxon>Bacteria</taxon>
        <taxon>Bacillati</taxon>
        <taxon>Bacillota</taxon>
        <taxon>Bacilli</taxon>
        <taxon>Bacillales</taxon>
        <taxon>Bacillaceae</taxon>
        <taxon>Ornithinibacillus</taxon>
    </lineage>
</organism>
<keyword evidence="1" id="KW-1133">Transmembrane helix</keyword>
<name>A0A916S917_9BACI</name>